<dbReference type="Gene3D" id="3.40.50.12160">
    <property type="entry name" value="Methylthiotransferase, N-terminal domain"/>
    <property type="match status" value="1"/>
</dbReference>
<dbReference type="OrthoDB" id="9805215at2"/>
<evidence type="ECO:0000256" key="2">
    <source>
        <dbReference type="ARBA" id="ARBA00002399"/>
    </source>
</evidence>
<dbReference type="InterPro" id="IPR005840">
    <property type="entry name" value="Ribosomal_uS12_MeSTrfase_RimO"/>
</dbReference>
<dbReference type="Pfam" id="PF00919">
    <property type="entry name" value="UPF0004"/>
    <property type="match status" value="1"/>
</dbReference>
<evidence type="ECO:0000313" key="19">
    <source>
        <dbReference type="Proteomes" id="UP000002574"/>
    </source>
</evidence>
<comment type="cofactor">
    <cofactor evidence="1">
        <name>[4Fe-4S] cluster</name>
        <dbReference type="ChEBI" id="CHEBI:49883"/>
    </cofactor>
</comment>
<evidence type="ECO:0000256" key="3">
    <source>
        <dbReference type="ARBA" id="ARBA00013273"/>
    </source>
</evidence>
<dbReference type="PROSITE" id="PS51918">
    <property type="entry name" value="RADICAL_SAM"/>
    <property type="match status" value="1"/>
</dbReference>
<dbReference type="InterPro" id="IPR023404">
    <property type="entry name" value="rSAM_horseshoe"/>
</dbReference>
<dbReference type="eggNOG" id="COG0621">
    <property type="taxonomic scope" value="Bacteria"/>
</dbReference>
<keyword evidence="11" id="KW-0411">Iron-sulfur</keyword>
<dbReference type="SFLD" id="SFLDS00029">
    <property type="entry name" value="Radical_SAM"/>
    <property type="match status" value="1"/>
</dbReference>
<evidence type="ECO:0000256" key="7">
    <source>
        <dbReference type="ARBA" id="ARBA00022691"/>
    </source>
</evidence>
<evidence type="ECO:0000256" key="15">
    <source>
        <dbReference type="ARBA" id="ARBA00069898"/>
    </source>
</evidence>
<evidence type="ECO:0000256" key="5">
    <source>
        <dbReference type="ARBA" id="ARBA00022490"/>
    </source>
</evidence>
<sequence length="410" mass="47258">MRGVAFFTLGCRSNEFDTHFIAHQFQLKGYQVVDFDKADIYVINTCSVTAGAERSSRQAIYRAKRLNPNSLVVVTGCYAQINPQALSELKEVDLVVGNTHKRDILRIVEEYLSERKGKVYVDNVFRQNSVESFELITYFEKVRPFVKVQEGCNRFCSFCVIPFARGKSRSVLKEKVLKEAELLAERGFKEIVLTGTQLTQYGWDIATDLCDLLKDLVKIRGIELIRLSSLYPSEISQKLLDFVLLEEKIAPHFHLPLQSGSDRILQLMRRDYSVKDYVHLVEKVIEKRPLSSVGTDVIVGFPSESDKDFEETYKLLSQLPIHYMHVFPYSDREGTKACKMSRKVSQKVKKERVKTLKSLDQQKRAEFLKKNEGKELRALVIEENMLLTENYLNLEREGYTSIGELVRVKV</sequence>
<name>D3DFS7_HYDTT</name>
<reference evidence="18 19" key="1">
    <citation type="journal article" date="2010" name="J. Bacteriol.">
        <title>Complete genome sequence of the thermophilic, obligately chemolithoautotrophic hydrogen-oxidizing bacterium Hydrogenobacter thermophilus TK-6.</title>
        <authorList>
            <person name="Arai H."/>
            <person name="Kanbe H."/>
            <person name="Ishii M."/>
            <person name="Igarashi Y."/>
        </authorList>
    </citation>
    <scope>NUCLEOTIDE SEQUENCE [LARGE SCALE GENOMIC DNA]</scope>
    <source>
        <strain evidence="19">DSM 6534 / IAM 12695 / TK-6 [Tokyo]</strain>
    </source>
</reference>
<dbReference type="PROSITE" id="PS01278">
    <property type="entry name" value="MTTASE_RADICAL"/>
    <property type="match status" value="1"/>
</dbReference>
<dbReference type="PROSITE" id="PS51449">
    <property type="entry name" value="MTTASE_N"/>
    <property type="match status" value="1"/>
</dbReference>
<dbReference type="NCBIfam" id="TIGR00089">
    <property type="entry name" value="MiaB/RimO family radical SAM methylthiotransferase"/>
    <property type="match status" value="1"/>
</dbReference>
<comment type="catalytic activity">
    <reaction evidence="13">
        <text>N(6)-L-threonylcarbamoyladenosine(37) in tRNA + (sulfur carrier)-SH + AH2 + 2 S-adenosyl-L-methionine = 2-methylsulfanyl-N(6)-L-threonylcarbamoyladenosine(37) in tRNA + (sulfur carrier)-H + 5'-deoxyadenosine + L-methionine + A + S-adenosyl-L-homocysteine + 2 H(+)</text>
        <dbReference type="Rhea" id="RHEA:37075"/>
        <dbReference type="Rhea" id="RHEA-COMP:10163"/>
        <dbReference type="Rhea" id="RHEA-COMP:11092"/>
        <dbReference type="Rhea" id="RHEA-COMP:14737"/>
        <dbReference type="Rhea" id="RHEA-COMP:14739"/>
        <dbReference type="ChEBI" id="CHEBI:13193"/>
        <dbReference type="ChEBI" id="CHEBI:15378"/>
        <dbReference type="ChEBI" id="CHEBI:17319"/>
        <dbReference type="ChEBI" id="CHEBI:17499"/>
        <dbReference type="ChEBI" id="CHEBI:29917"/>
        <dbReference type="ChEBI" id="CHEBI:57844"/>
        <dbReference type="ChEBI" id="CHEBI:57856"/>
        <dbReference type="ChEBI" id="CHEBI:59789"/>
        <dbReference type="ChEBI" id="CHEBI:64428"/>
        <dbReference type="ChEBI" id="CHEBI:74418"/>
        <dbReference type="ChEBI" id="CHEBI:74420"/>
        <dbReference type="EC" id="2.8.4.5"/>
    </reaction>
</comment>
<keyword evidence="6" id="KW-0808">Transferase</keyword>
<keyword evidence="10" id="KW-0408">Iron</keyword>
<feature type="domain" description="Radical SAM core" evidence="17">
    <location>
        <begin position="138"/>
        <end position="366"/>
    </location>
</feature>
<dbReference type="FunFam" id="3.40.50.12160:FF:000004">
    <property type="entry name" value="Threonylcarbamoyladenosine tRNA methylthiotransferase MtaB"/>
    <property type="match status" value="1"/>
</dbReference>
<accession>D3DFS7</accession>
<keyword evidence="9" id="KW-0479">Metal-binding</keyword>
<organism evidence="18 19">
    <name type="scientific">Hydrogenobacter thermophilus (strain DSM 6534 / IAM 12695 / TK-6)</name>
    <dbReference type="NCBI Taxonomy" id="608538"/>
    <lineage>
        <taxon>Bacteria</taxon>
        <taxon>Pseudomonadati</taxon>
        <taxon>Aquificota</taxon>
        <taxon>Aquificia</taxon>
        <taxon>Aquificales</taxon>
        <taxon>Aquificaceae</taxon>
        <taxon>Hydrogenobacter</taxon>
    </lineage>
</organism>
<dbReference type="InterPro" id="IPR013848">
    <property type="entry name" value="Methylthiotransferase_N"/>
</dbReference>
<evidence type="ECO:0000256" key="9">
    <source>
        <dbReference type="ARBA" id="ARBA00022723"/>
    </source>
</evidence>
<evidence type="ECO:0000256" key="13">
    <source>
        <dbReference type="ARBA" id="ARBA00051661"/>
    </source>
</evidence>
<dbReference type="PANTHER" id="PTHR43837">
    <property type="entry name" value="RIBOSOMAL PROTEIN S12 METHYLTHIOTRANSFERASE RIMO"/>
    <property type="match status" value="1"/>
</dbReference>
<evidence type="ECO:0000256" key="11">
    <source>
        <dbReference type="ARBA" id="ARBA00023014"/>
    </source>
</evidence>
<evidence type="ECO:0000256" key="6">
    <source>
        <dbReference type="ARBA" id="ARBA00022679"/>
    </source>
</evidence>
<dbReference type="AlphaFoldDB" id="D3DFS7"/>
<dbReference type="EC" id="2.8.4.5" evidence="3"/>
<evidence type="ECO:0000256" key="12">
    <source>
        <dbReference type="ARBA" id="ARBA00031213"/>
    </source>
</evidence>
<keyword evidence="7" id="KW-0949">S-adenosyl-L-methionine</keyword>
<dbReference type="KEGG" id="hth:HTH_0212"/>
<dbReference type="SFLD" id="SFLDG01061">
    <property type="entry name" value="methylthiotransferase"/>
    <property type="match status" value="1"/>
</dbReference>
<keyword evidence="5" id="KW-0963">Cytoplasm</keyword>
<keyword evidence="8" id="KW-0819">tRNA processing</keyword>
<dbReference type="STRING" id="608538.HTH_0212"/>
<dbReference type="Pfam" id="PF04055">
    <property type="entry name" value="Radical_SAM"/>
    <property type="match status" value="1"/>
</dbReference>
<dbReference type="GO" id="GO:0046872">
    <property type="term" value="F:metal ion binding"/>
    <property type="evidence" value="ECO:0007669"/>
    <property type="project" value="UniProtKB-KW"/>
</dbReference>
<evidence type="ECO:0000259" key="16">
    <source>
        <dbReference type="PROSITE" id="PS51449"/>
    </source>
</evidence>
<dbReference type="GO" id="GO:0005829">
    <property type="term" value="C:cytosol"/>
    <property type="evidence" value="ECO:0007669"/>
    <property type="project" value="TreeGrafter"/>
</dbReference>
<dbReference type="InterPro" id="IPR058240">
    <property type="entry name" value="rSAM_sf"/>
</dbReference>
<dbReference type="PANTHER" id="PTHR43837:SF1">
    <property type="entry name" value="RIBOSOMAL PROTEIN US12 METHYLTHIOTRANSFERASE RIMO"/>
    <property type="match status" value="1"/>
</dbReference>
<comment type="similarity">
    <text evidence="14">Belongs to the methylthiotransferase family. MtaB subfamily.</text>
</comment>
<dbReference type="CDD" id="cd01335">
    <property type="entry name" value="Radical_SAM"/>
    <property type="match status" value="1"/>
</dbReference>
<comment type="function">
    <text evidence="2">Catalyzes the methylthiolation of N6-threonylcarbamoyladenosine (t(6)A), leading to the formation of 2-methylthio-N6-threonylcarbamoyladenosine (ms(2)t(6)A) at position 37 in tRNAs that read codons beginning with adenine.</text>
</comment>
<dbReference type="SFLD" id="SFLDG01082">
    <property type="entry name" value="B12-binding_domain_containing"/>
    <property type="match status" value="1"/>
</dbReference>
<dbReference type="EMBL" id="AP011112">
    <property type="protein sequence ID" value="BAI68679.1"/>
    <property type="molecule type" value="Genomic_DNA"/>
</dbReference>
<dbReference type="GO" id="GO:0035598">
    <property type="term" value="F:tRNA (N(6)-L-threonylcarbamoyladenosine(37)-C(2))-methylthiotransferase activity"/>
    <property type="evidence" value="ECO:0007669"/>
    <property type="project" value="UniProtKB-EC"/>
</dbReference>
<keyword evidence="4" id="KW-0004">4Fe-4S</keyword>
<evidence type="ECO:0000313" key="18">
    <source>
        <dbReference type="EMBL" id="BAI68679.1"/>
    </source>
</evidence>
<evidence type="ECO:0000256" key="4">
    <source>
        <dbReference type="ARBA" id="ARBA00022485"/>
    </source>
</evidence>
<dbReference type="RefSeq" id="WP_012962862.1">
    <property type="nucleotide sequence ID" value="NC_013799.1"/>
</dbReference>
<dbReference type="SMART" id="SM00729">
    <property type="entry name" value="Elp3"/>
    <property type="match status" value="1"/>
</dbReference>
<evidence type="ECO:0000259" key="17">
    <source>
        <dbReference type="PROSITE" id="PS51918"/>
    </source>
</evidence>
<feature type="domain" description="MTTase N-terminal" evidence="16">
    <location>
        <begin position="2"/>
        <end position="113"/>
    </location>
</feature>
<dbReference type="InterPro" id="IPR006467">
    <property type="entry name" value="MiaB-like_bact"/>
</dbReference>
<dbReference type="InterPro" id="IPR020612">
    <property type="entry name" value="Methylthiotransferase_CS"/>
</dbReference>
<keyword evidence="19" id="KW-1185">Reference proteome</keyword>
<proteinExistence type="inferred from homology"/>
<dbReference type="PATRIC" id="fig|608538.5.peg.212"/>
<protein>
    <recommendedName>
        <fullName evidence="15">Threonylcarbamoyladenosine tRNA methylthiotransferase MtaB</fullName>
        <ecNumber evidence="3">2.8.4.5</ecNumber>
    </recommendedName>
    <alternativeName>
        <fullName evidence="12">tRNA-t(6)A37 methylthiotransferase</fullName>
    </alternativeName>
</protein>
<dbReference type="Gene3D" id="3.80.30.20">
    <property type="entry name" value="tm_1862 like domain"/>
    <property type="match status" value="1"/>
</dbReference>
<gene>
    <name evidence="18" type="primary">miaB1</name>
    <name evidence="18" type="ordered locus">HTH_0212</name>
</gene>
<dbReference type="InterPro" id="IPR007197">
    <property type="entry name" value="rSAM"/>
</dbReference>
<evidence type="ECO:0000256" key="10">
    <source>
        <dbReference type="ARBA" id="ARBA00023004"/>
    </source>
</evidence>
<dbReference type="NCBIfam" id="TIGR01579">
    <property type="entry name" value="MiaB-like-C"/>
    <property type="match status" value="1"/>
</dbReference>
<evidence type="ECO:0000256" key="1">
    <source>
        <dbReference type="ARBA" id="ARBA00001966"/>
    </source>
</evidence>
<dbReference type="SUPFAM" id="SSF102114">
    <property type="entry name" value="Radical SAM enzymes"/>
    <property type="match status" value="1"/>
</dbReference>
<dbReference type="InterPro" id="IPR006638">
    <property type="entry name" value="Elp3/MiaA/NifB-like_rSAM"/>
</dbReference>
<evidence type="ECO:0000256" key="14">
    <source>
        <dbReference type="ARBA" id="ARBA00061574"/>
    </source>
</evidence>
<evidence type="ECO:0000256" key="8">
    <source>
        <dbReference type="ARBA" id="ARBA00022694"/>
    </source>
</evidence>
<dbReference type="FunFam" id="3.80.30.20:FF:000001">
    <property type="entry name" value="tRNA-2-methylthio-N(6)-dimethylallyladenosine synthase 2"/>
    <property type="match status" value="1"/>
</dbReference>
<dbReference type="KEGG" id="hte:Hydth_0211"/>
<dbReference type="InterPro" id="IPR038135">
    <property type="entry name" value="Methylthiotransferase_N_sf"/>
</dbReference>
<dbReference type="GO" id="GO:0035599">
    <property type="term" value="F:aspartic acid methylthiotransferase activity"/>
    <property type="evidence" value="ECO:0007669"/>
    <property type="project" value="TreeGrafter"/>
</dbReference>
<dbReference type="InterPro" id="IPR005839">
    <property type="entry name" value="Methylthiotransferase"/>
</dbReference>
<dbReference type="Proteomes" id="UP000002574">
    <property type="component" value="Chromosome"/>
</dbReference>
<dbReference type="GO" id="GO:0051539">
    <property type="term" value="F:4 iron, 4 sulfur cluster binding"/>
    <property type="evidence" value="ECO:0007669"/>
    <property type="project" value="UniProtKB-KW"/>
</dbReference>